<dbReference type="EMBL" id="ASPP01001554">
    <property type="protein sequence ID" value="ETO35498.1"/>
    <property type="molecule type" value="Genomic_DNA"/>
</dbReference>
<organism evidence="3 4">
    <name type="scientific">Reticulomyxa filosa</name>
    <dbReference type="NCBI Taxonomy" id="46433"/>
    <lineage>
        <taxon>Eukaryota</taxon>
        <taxon>Sar</taxon>
        <taxon>Rhizaria</taxon>
        <taxon>Retaria</taxon>
        <taxon>Foraminifera</taxon>
        <taxon>Monothalamids</taxon>
        <taxon>Reticulomyxidae</taxon>
        <taxon>Reticulomyxa</taxon>
    </lineage>
</organism>
<accession>X6PBK4</accession>
<reference evidence="3 4" key="1">
    <citation type="journal article" date="2013" name="Curr. Biol.">
        <title>The Genome of the Foraminiferan Reticulomyxa filosa.</title>
        <authorList>
            <person name="Glockner G."/>
            <person name="Hulsmann N."/>
            <person name="Schleicher M."/>
            <person name="Noegel A.A."/>
            <person name="Eichinger L."/>
            <person name="Gallinger C."/>
            <person name="Pawlowski J."/>
            <person name="Sierra R."/>
            <person name="Euteneuer U."/>
            <person name="Pillet L."/>
            <person name="Moustafa A."/>
            <person name="Platzer M."/>
            <person name="Groth M."/>
            <person name="Szafranski K."/>
            <person name="Schliwa M."/>
        </authorList>
    </citation>
    <scope>NUCLEOTIDE SEQUENCE [LARGE SCALE GENOMIC DNA]</scope>
</reference>
<proteinExistence type="predicted"/>
<dbReference type="Pfam" id="PF18566">
    <property type="entry name" value="Ldi"/>
    <property type="match status" value="1"/>
</dbReference>
<name>X6PBK4_RETFI</name>
<evidence type="ECO:0000256" key="1">
    <source>
        <dbReference type="SAM" id="MobiDB-lite"/>
    </source>
</evidence>
<evidence type="ECO:0000313" key="4">
    <source>
        <dbReference type="Proteomes" id="UP000023152"/>
    </source>
</evidence>
<keyword evidence="4" id="KW-1185">Reference proteome</keyword>
<feature type="domain" description="Linalool dehydratase/isomerase" evidence="2">
    <location>
        <begin position="1"/>
        <end position="83"/>
    </location>
</feature>
<sequence>MYSGQLVHMMALYEALSYDMTYSDQGFSFASDIHWTLDDLLTHMANVQLDQRNRQGGISCEPFQVFTICNQHQNIAFTFKVAVANNQTSTPQQLFSLLNSQKKKKKKNDNANTWNRQLKSATKKFRDYFVDETSFENETIGLGGWVRGLYFQDKRIYLDEDSGLQDQPWSKQHLKAGWLLDFSGFASVGPWGAPNSYKKGSPFRTNKNNNNNNKHKKKKKKNYNGLLQIDSPARDNWAAAFAYVWLNESDVKEFVCENGLSKLYNNRFWSLDEQYNGTYFQTPHTGVCFATAMYTVAAMQCLPFMTDVGISDSDVEQRVEMSRNFLINKFGVKVPMNKYNNLSVPLIDSSGVVQHTFSDCDKTTGSSLLNTALLALGMVVGEHHNGFRNLHSQYWPTEQIEMQVLQVKDYPFVFVRSAQVIQTHFLEFELVIPINAGYTQWNTQVLVQLDGSNNLVKLLENGMPMNESSFFVVHNILTVDCSLSTMYSNVYQVFTQ</sequence>
<evidence type="ECO:0000313" key="3">
    <source>
        <dbReference type="EMBL" id="ETO35498.1"/>
    </source>
</evidence>
<dbReference type="InterPro" id="IPR041411">
    <property type="entry name" value="Ldi"/>
</dbReference>
<dbReference type="OrthoDB" id="9979195at2759"/>
<comment type="caution">
    <text evidence="3">The sequence shown here is derived from an EMBL/GenBank/DDBJ whole genome shotgun (WGS) entry which is preliminary data.</text>
</comment>
<feature type="region of interest" description="Disordered" evidence="1">
    <location>
        <begin position="197"/>
        <end position="221"/>
    </location>
</feature>
<protein>
    <recommendedName>
        <fullName evidence="2">Linalool dehydratase/isomerase domain-containing protein</fullName>
    </recommendedName>
</protein>
<dbReference type="AlphaFoldDB" id="X6PBK4"/>
<gene>
    <name evidence="3" type="ORF">RFI_01563</name>
</gene>
<evidence type="ECO:0000259" key="2">
    <source>
        <dbReference type="Pfam" id="PF18566"/>
    </source>
</evidence>
<dbReference type="Proteomes" id="UP000023152">
    <property type="component" value="Unassembled WGS sequence"/>
</dbReference>